<reference evidence="2 3" key="1">
    <citation type="submission" date="2020-07" db="EMBL/GenBank/DDBJ databases">
        <title>Sequencing the genomes of 1000 actinobacteria strains.</title>
        <authorList>
            <person name="Klenk H.-P."/>
        </authorList>
    </citation>
    <scope>NUCLEOTIDE SEQUENCE [LARGE SCALE GENOMIC DNA]</scope>
    <source>
        <strain evidence="2 3">DSM 42178</strain>
    </source>
</reference>
<dbReference type="CDD" id="cd08984">
    <property type="entry name" value="GH43-like"/>
    <property type="match status" value="1"/>
</dbReference>
<comment type="caution">
    <text evidence="2">The sequence shown here is derived from an EMBL/GenBank/DDBJ whole genome shotgun (WGS) entry which is preliminary data.</text>
</comment>
<evidence type="ECO:0000313" key="3">
    <source>
        <dbReference type="Proteomes" id="UP000567795"/>
    </source>
</evidence>
<organism evidence="2 3">
    <name type="scientific">Allostreptomyces psammosilenae</name>
    <dbReference type="NCBI Taxonomy" id="1892865"/>
    <lineage>
        <taxon>Bacteria</taxon>
        <taxon>Bacillati</taxon>
        <taxon>Actinomycetota</taxon>
        <taxon>Actinomycetes</taxon>
        <taxon>Kitasatosporales</taxon>
        <taxon>Streptomycetaceae</taxon>
        <taxon>Allostreptomyces</taxon>
    </lineage>
</organism>
<sequence>MSDPTATAPEPGERIPDAPLFRDPMHDGATDPTVVWNAEAGEWWMFYTQRRADAPGPGFGWVHGTDLGIASSRDGGRSWLYRGTARGLEHQPGRNTFWAPEVIRHGDTYHAYVSYITGVPHAWVGDRHILHYTSADLWDWTLASRLELSSDRVIDAAVWPLPEGGWRMWYKDEADGSSIHAADSPDLYSWTPTGPVLTDRAQEGPSVFSLGGWYWLVTDVWAGMAVHRSDDLRTWHRQAEPLLDAPGRRPGDDAVGNHGMCLAQDEEGYLVYFTSPGGDRPTRVQVAELTVVDGVLRCDRDAPFAMDWRPERTVALRGGDLPD</sequence>
<feature type="region of interest" description="Disordered" evidence="1">
    <location>
        <begin position="1"/>
        <end position="22"/>
    </location>
</feature>
<protein>
    <recommendedName>
        <fullName evidence="4">Glycosyl hydrolase</fullName>
    </recommendedName>
</protein>
<dbReference type="InterPro" id="IPR023296">
    <property type="entry name" value="Glyco_hydro_beta-prop_sf"/>
</dbReference>
<dbReference type="RefSeq" id="WP_179813716.1">
    <property type="nucleotide sequence ID" value="NZ_JACBZD010000001.1"/>
</dbReference>
<dbReference type="Proteomes" id="UP000567795">
    <property type="component" value="Unassembled WGS sequence"/>
</dbReference>
<proteinExistence type="predicted"/>
<dbReference type="Gene3D" id="2.115.10.20">
    <property type="entry name" value="Glycosyl hydrolase domain, family 43"/>
    <property type="match status" value="2"/>
</dbReference>
<evidence type="ECO:0008006" key="4">
    <source>
        <dbReference type="Google" id="ProtNLM"/>
    </source>
</evidence>
<dbReference type="AlphaFoldDB" id="A0A853A284"/>
<gene>
    <name evidence="2" type="ORF">FHU37_001824</name>
</gene>
<keyword evidence="3" id="KW-1185">Reference proteome</keyword>
<dbReference type="SUPFAM" id="SSF75005">
    <property type="entry name" value="Arabinanase/levansucrase/invertase"/>
    <property type="match status" value="1"/>
</dbReference>
<evidence type="ECO:0000256" key="1">
    <source>
        <dbReference type="SAM" id="MobiDB-lite"/>
    </source>
</evidence>
<dbReference type="EMBL" id="JACBZD010000001">
    <property type="protein sequence ID" value="NYI04881.1"/>
    <property type="molecule type" value="Genomic_DNA"/>
</dbReference>
<name>A0A853A284_9ACTN</name>
<evidence type="ECO:0000313" key="2">
    <source>
        <dbReference type="EMBL" id="NYI04881.1"/>
    </source>
</evidence>
<accession>A0A853A284</accession>